<dbReference type="InterPro" id="IPR013763">
    <property type="entry name" value="Cyclin-like_dom"/>
</dbReference>
<feature type="compositionally biased region" description="Basic residues" evidence="3">
    <location>
        <begin position="521"/>
        <end position="538"/>
    </location>
</feature>
<dbReference type="FunFam" id="1.10.472.10:FF:000031">
    <property type="entry name" value="cyclin-L1-1-like isoform X1"/>
    <property type="match status" value="1"/>
</dbReference>
<protein>
    <recommendedName>
        <fullName evidence="5">Cyclin-like domain-containing protein</fullName>
    </recommendedName>
</protein>
<dbReference type="Gene3D" id="1.10.472.10">
    <property type="entry name" value="Cyclin-like"/>
    <property type="match status" value="2"/>
</dbReference>
<evidence type="ECO:0000256" key="1">
    <source>
        <dbReference type="ARBA" id="ARBA00023127"/>
    </source>
</evidence>
<feature type="region of interest" description="Disordered" evidence="3">
    <location>
        <begin position="421"/>
        <end position="443"/>
    </location>
</feature>
<dbReference type="AlphaFoldDB" id="A0A6A0GY53"/>
<comment type="caution">
    <text evidence="6">The sequence shown here is derived from an EMBL/GenBank/DDBJ whole genome shotgun (WGS) entry which is preliminary data.</text>
</comment>
<feature type="chain" id="PRO_5025508679" description="Cyclin-like domain-containing protein" evidence="4">
    <location>
        <begin position="17"/>
        <end position="538"/>
    </location>
</feature>
<dbReference type="InterPro" id="IPR043198">
    <property type="entry name" value="Cyclin/Ssn8"/>
</dbReference>
<organism evidence="6">
    <name type="scientific">Hyalella azteca</name>
    <name type="common">Amphipod</name>
    <dbReference type="NCBI Taxonomy" id="294128"/>
    <lineage>
        <taxon>Eukaryota</taxon>
        <taxon>Metazoa</taxon>
        <taxon>Ecdysozoa</taxon>
        <taxon>Arthropoda</taxon>
        <taxon>Crustacea</taxon>
        <taxon>Multicrustacea</taxon>
        <taxon>Malacostraca</taxon>
        <taxon>Eumalacostraca</taxon>
        <taxon>Peracarida</taxon>
        <taxon>Amphipoda</taxon>
        <taxon>Senticaudata</taxon>
        <taxon>Talitrida</taxon>
        <taxon>Talitroidea</taxon>
        <taxon>Hyalellidae</taxon>
        <taxon>Hyalella</taxon>
    </lineage>
</organism>
<evidence type="ECO:0000256" key="2">
    <source>
        <dbReference type="RuleBase" id="RU000383"/>
    </source>
</evidence>
<dbReference type="GO" id="GO:0006357">
    <property type="term" value="P:regulation of transcription by RNA polymerase II"/>
    <property type="evidence" value="ECO:0007669"/>
    <property type="project" value="InterPro"/>
</dbReference>
<dbReference type="Proteomes" id="UP000711488">
    <property type="component" value="Unassembled WGS sequence"/>
</dbReference>
<proteinExistence type="inferred from homology"/>
<keyword evidence="4" id="KW-0732">Signal</keyword>
<feature type="compositionally biased region" description="Low complexity" evidence="3">
    <location>
        <begin position="234"/>
        <end position="244"/>
    </location>
</feature>
<accession>A0A6A0GY53</accession>
<evidence type="ECO:0000256" key="4">
    <source>
        <dbReference type="SAM" id="SignalP"/>
    </source>
</evidence>
<feature type="signal peptide" evidence="4">
    <location>
        <begin position="1"/>
        <end position="16"/>
    </location>
</feature>
<feature type="region of interest" description="Disordered" evidence="3">
    <location>
        <begin position="227"/>
        <end position="294"/>
    </location>
</feature>
<dbReference type="PANTHER" id="PTHR10026">
    <property type="entry name" value="CYCLIN"/>
    <property type="match status" value="1"/>
</dbReference>
<sequence length="538" mass="63093">MVCYILCILQVAMACGQVLFQRLYYAKSLVRYPMEATAMACVALASKIEEAPRKIRDVINVFRHIRQVRNGKTLSPVILDANYITLKNQVIKAERRLLKELGFCCHVKHPHKIIIMYLRLVEADDNRNLAKSSWNYMNDALRTDVFMRYSPEAIASACIWLAARKLRVPLPEQPPWYHIVNVCIEDIQMIAASILKLYTRRKVKLETLESKVEEIRKLQQEARLRNKFLPPNPLQQNTPLQAPTSTFSPGSRTHSPRSAVTSDKNKPISRKYKDHHRSDSETSRSSLPAVTKSHGDQIHARGLVHMTAIIHAADLALEIVTHAINLALRAHLLTGKGPIVQSVSRSRSRSPIRTYEKYERQDKYSGSSKHDRKDKHDKYLEKTDKYVERYDSYEKNERQLESKYDKMDQYDKHDARYLDKDKYGYEKNSKQSEHYERSDSYIRDHRVSRDEKINLNSKYVADVKDKSGKYLKIDKYDKYEKSEKNDKLEKYEKEDKHKYKASKKKSHESKKSYDNGYEKSHKSKKANRHRSRSRDRRR</sequence>
<feature type="compositionally biased region" description="Polar residues" evidence="3">
    <location>
        <begin position="245"/>
        <end position="262"/>
    </location>
</feature>
<dbReference type="Pfam" id="PF00134">
    <property type="entry name" value="Cyclin_N"/>
    <property type="match status" value="1"/>
</dbReference>
<dbReference type="SMART" id="SM00385">
    <property type="entry name" value="CYCLIN"/>
    <property type="match status" value="2"/>
</dbReference>
<feature type="compositionally biased region" description="Low complexity" evidence="3">
    <location>
        <begin position="341"/>
        <end position="353"/>
    </location>
</feature>
<feature type="domain" description="Cyclin-like" evidence="5">
    <location>
        <begin position="112"/>
        <end position="199"/>
    </location>
</feature>
<evidence type="ECO:0000256" key="3">
    <source>
        <dbReference type="SAM" id="MobiDB-lite"/>
    </source>
</evidence>
<dbReference type="PIRSF" id="PIRSF036580">
    <property type="entry name" value="Cyclin_L"/>
    <property type="match status" value="1"/>
</dbReference>
<reference evidence="6" key="3">
    <citation type="submission" date="2019-06" db="EMBL/GenBank/DDBJ databases">
        <authorList>
            <person name="Poynton C."/>
            <person name="Hasenbein S."/>
            <person name="Benoit J.B."/>
            <person name="Sepulveda M.S."/>
            <person name="Poelchau M.F."/>
            <person name="Murali S.C."/>
            <person name="Chen S."/>
            <person name="Glastad K.M."/>
            <person name="Werren J.H."/>
            <person name="Vineis J.H."/>
            <person name="Bowen J.L."/>
            <person name="Friedrich M."/>
            <person name="Jones J."/>
            <person name="Robertson H.M."/>
            <person name="Feyereisen R."/>
            <person name="Mechler-Hickson A."/>
            <person name="Mathers N."/>
            <person name="Lee C.E."/>
            <person name="Colbourne J.K."/>
            <person name="Biales A."/>
            <person name="Johnston J.S."/>
            <person name="Wellborn G.A."/>
            <person name="Rosendale A.J."/>
            <person name="Cridge A.G."/>
            <person name="Munoz-Torres M.C."/>
            <person name="Bain P.A."/>
            <person name="Manny A.R."/>
            <person name="Major K.M."/>
            <person name="Lambert F.N."/>
            <person name="Vulpe C.D."/>
            <person name="Tuck P."/>
            <person name="Blalock B.J."/>
            <person name="Lin Y.-Y."/>
            <person name="Smith M.E."/>
            <person name="Ochoa-Acuna H."/>
            <person name="Chen M.-J.M."/>
            <person name="Childers C.P."/>
            <person name="Qu J."/>
            <person name="Dugan S."/>
            <person name="Lee S.L."/>
            <person name="Chao H."/>
            <person name="Dinh H."/>
            <person name="Han Y."/>
            <person name="Doddapaneni H."/>
            <person name="Worley K.C."/>
            <person name="Muzny D.M."/>
            <person name="Gibbs R.A."/>
            <person name="Richards S."/>
        </authorList>
    </citation>
    <scope>NUCLEOTIDE SEQUENCE</scope>
    <source>
        <strain evidence="6">HAZT.00-mixed</strain>
        <tissue evidence="6">Whole organism</tissue>
    </source>
</reference>
<feature type="domain" description="Cyclin-like" evidence="5">
    <location>
        <begin position="1"/>
        <end position="99"/>
    </location>
</feature>
<comment type="similarity">
    <text evidence="2">Belongs to the cyclin family.</text>
</comment>
<feature type="compositionally biased region" description="Basic and acidic residues" evidence="3">
    <location>
        <begin position="354"/>
        <end position="380"/>
    </location>
</feature>
<dbReference type="InterPro" id="IPR006671">
    <property type="entry name" value="Cyclin_N"/>
</dbReference>
<dbReference type="InterPro" id="IPR036915">
    <property type="entry name" value="Cyclin-like_sf"/>
</dbReference>
<gene>
    <name evidence="6" type="ORF">HAZT_HAZT004679</name>
</gene>
<dbReference type="OrthoDB" id="10264655at2759"/>
<keyword evidence="1 2" id="KW-0195">Cyclin</keyword>
<dbReference type="GO" id="GO:0016538">
    <property type="term" value="F:cyclin-dependent protein serine/threonine kinase regulator activity"/>
    <property type="evidence" value="ECO:0007669"/>
    <property type="project" value="InterPro"/>
</dbReference>
<name>A0A6A0GY53_HYAAZ</name>
<evidence type="ECO:0000259" key="5">
    <source>
        <dbReference type="SMART" id="SM00385"/>
    </source>
</evidence>
<dbReference type="SUPFAM" id="SSF47954">
    <property type="entry name" value="Cyclin-like"/>
    <property type="match status" value="2"/>
</dbReference>
<feature type="region of interest" description="Disordered" evidence="3">
    <location>
        <begin position="473"/>
        <end position="538"/>
    </location>
</feature>
<reference evidence="6" key="1">
    <citation type="submission" date="2014-08" db="EMBL/GenBank/DDBJ databases">
        <authorList>
            <person name="Murali S."/>
            <person name="Richards S."/>
            <person name="Bandaranaike D."/>
            <person name="Bellair M."/>
            <person name="Blankenburg K."/>
            <person name="Chao H."/>
            <person name="Dinh H."/>
            <person name="Doddapaneni H."/>
            <person name="Dugan-Rocha S."/>
            <person name="Elkadiri S."/>
            <person name="Gnanaolivu R."/>
            <person name="Hughes D."/>
            <person name="Lee S."/>
            <person name="Li M."/>
            <person name="Ming W."/>
            <person name="Munidasa M."/>
            <person name="Muniz J."/>
            <person name="Nguyen L."/>
            <person name="Osuji N."/>
            <person name="Pu L.-L."/>
            <person name="Puazo M."/>
            <person name="Skinner E."/>
            <person name="Qu C."/>
            <person name="Quiroz J."/>
            <person name="Raj R."/>
            <person name="Weissenberger G."/>
            <person name="Xin Y."/>
            <person name="Zou X."/>
            <person name="Han Y."/>
            <person name="Worley K."/>
            <person name="Muzny D."/>
            <person name="Gibbs R."/>
        </authorList>
    </citation>
    <scope>NUCLEOTIDE SEQUENCE</scope>
    <source>
        <strain evidence="6">HAZT.00-mixed</strain>
        <tissue evidence="6">Whole organism</tissue>
    </source>
</reference>
<evidence type="ECO:0000313" key="6">
    <source>
        <dbReference type="EMBL" id="KAA0192403.1"/>
    </source>
</evidence>
<feature type="region of interest" description="Disordered" evidence="3">
    <location>
        <begin position="341"/>
        <end position="380"/>
    </location>
</feature>
<reference evidence="6" key="2">
    <citation type="journal article" date="2018" name="Environ. Sci. Technol.">
        <title>The Toxicogenome of Hyalella azteca: A Model for Sediment Ecotoxicology and Evolutionary Toxicology.</title>
        <authorList>
            <person name="Poynton H.C."/>
            <person name="Hasenbein S."/>
            <person name="Benoit J.B."/>
            <person name="Sepulveda M.S."/>
            <person name="Poelchau M.F."/>
            <person name="Hughes D.S.T."/>
            <person name="Murali S.C."/>
            <person name="Chen S."/>
            <person name="Glastad K.M."/>
            <person name="Goodisman M.A.D."/>
            <person name="Werren J.H."/>
            <person name="Vineis J.H."/>
            <person name="Bowen J.L."/>
            <person name="Friedrich M."/>
            <person name="Jones J."/>
            <person name="Robertson H.M."/>
            <person name="Feyereisen R."/>
            <person name="Mechler-Hickson A."/>
            <person name="Mathers N."/>
            <person name="Lee C.E."/>
            <person name="Colbourne J.K."/>
            <person name="Biales A."/>
            <person name="Johnston J.S."/>
            <person name="Wellborn G.A."/>
            <person name="Rosendale A.J."/>
            <person name="Cridge A.G."/>
            <person name="Munoz-Torres M.C."/>
            <person name="Bain P.A."/>
            <person name="Manny A.R."/>
            <person name="Major K.M."/>
            <person name="Lambert F.N."/>
            <person name="Vulpe C.D."/>
            <person name="Tuck P."/>
            <person name="Blalock B.J."/>
            <person name="Lin Y.Y."/>
            <person name="Smith M.E."/>
            <person name="Ochoa-Acuna H."/>
            <person name="Chen M.M."/>
            <person name="Childers C.P."/>
            <person name="Qu J."/>
            <person name="Dugan S."/>
            <person name="Lee S.L."/>
            <person name="Chao H."/>
            <person name="Dinh H."/>
            <person name="Han Y."/>
            <person name="Doddapaneni H."/>
            <person name="Worley K.C."/>
            <person name="Muzny D.M."/>
            <person name="Gibbs R.A."/>
            <person name="Richards S."/>
        </authorList>
    </citation>
    <scope>NUCLEOTIDE SEQUENCE</scope>
    <source>
        <strain evidence="6">HAZT.00-mixed</strain>
        <tissue evidence="6">Whole organism</tissue>
    </source>
</reference>
<dbReference type="EMBL" id="JQDR03011675">
    <property type="protein sequence ID" value="KAA0192403.1"/>
    <property type="molecule type" value="Genomic_DNA"/>
</dbReference>
<feature type="compositionally biased region" description="Basic residues" evidence="3">
    <location>
        <begin position="498"/>
        <end position="508"/>
    </location>
</feature>
<feature type="compositionally biased region" description="Basic and acidic residues" evidence="3">
    <location>
        <begin position="473"/>
        <end position="497"/>
    </location>
</feature>
<feature type="compositionally biased region" description="Basic and acidic residues" evidence="3">
    <location>
        <begin position="509"/>
        <end position="520"/>
    </location>
</feature>